<evidence type="ECO:0000256" key="1">
    <source>
        <dbReference type="ARBA" id="ARBA00022741"/>
    </source>
</evidence>
<dbReference type="SUPFAM" id="SSF52402">
    <property type="entry name" value="Adenine nucleotide alpha hydrolases-like"/>
    <property type="match status" value="1"/>
</dbReference>
<keyword evidence="1" id="KW-0547">Nucleotide-binding</keyword>
<dbReference type="AlphaFoldDB" id="A0A523UYZ2"/>
<feature type="domain" description="NFACT protein RNA binding" evidence="4">
    <location>
        <begin position="153"/>
        <end position="252"/>
    </location>
</feature>
<dbReference type="InterPro" id="IPR059101">
    <property type="entry name" value="NFACT-R_2"/>
</dbReference>
<proteinExistence type="predicted"/>
<dbReference type="Pfam" id="PF18297">
    <property type="entry name" value="NFACT-R_2"/>
    <property type="match status" value="1"/>
</dbReference>
<dbReference type="GO" id="GO:0004810">
    <property type="term" value="F:CCA tRNA nucleotidyltransferase activity"/>
    <property type="evidence" value="ECO:0007669"/>
    <property type="project" value="InterPro"/>
</dbReference>
<reference evidence="5 6" key="1">
    <citation type="submission" date="2019-03" db="EMBL/GenBank/DDBJ databases">
        <title>Metabolic potential of uncultured bacteria and archaea associated with petroleum seepage in deep-sea sediments.</title>
        <authorList>
            <person name="Dong X."/>
            <person name="Hubert C."/>
        </authorList>
    </citation>
    <scope>NUCLEOTIDE SEQUENCE [LARGE SCALE GENOMIC DNA]</scope>
    <source>
        <strain evidence="5">E29_bin78</strain>
    </source>
</reference>
<gene>
    <name evidence="5" type="ORF">E3J59_01695</name>
</gene>
<feature type="non-terminal residue" evidence="5">
    <location>
        <position position="1"/>
    </location>
</feature>
<dbReference type="Proteomes" id="UP000320679">
    <property type="component" value="Unassembled WGS sequence"/>
</dbReference>
<sequence length="255" mass="28668">NPKHGYGKNLNPCIDCRILMLKNAKKLMEEKGASFLITGEVLGQRPRSQYLAALKIIEREGGLDGLVLRPLSAKLLPLSVPEKEGWVNREKLLEISGRSRKPQIDLADKYGIRDYPCPAGGCLLTDRGFAQRMKDLMTHSEITLNDVELLKTGRYFRLSLQTKLVVGRNKKENERLLRLANTDDICFEPVEVKGPIGIGRGDFDQTMISLASKIMARYSDGNDEVRIAYQKLPGKETGSARAKPMKDMELQKLRI</sequence>
<name>A0A523UYZ2_UNCAE</name>
<evidence type="ECO:0000256" key="2">
    <source>
        <dbReference type="ARBA" id="ARBA00022840"/>
    </source>
</evidence>
<evidence type="ECO:0000313" key="5">
    <source>
        <dbReference type="EMBL" id="TET47754.1"/>
    </source>
</evidence>
<dbReference type="InterPro" id="IPR020536">
    <property type="entry name" value="ThiI_AANH"/>
</dbReference>
<keyword evidence="2" id="KW-0067">ATP-binding</keyword>
<dbReference type="InterPro" id="IPR014729">
    <property type="entry name" value="Rossmann-like_a/b/a_fold"/>
</dbReference>
<dbReference type="Pfam" id="PF02568">
    <property type="entry name" value="ThiI"/>
    <property type="match status" value="1"/>
</dbReference>
<organism evidence="5 6">
    <name type="scientific">Aerophobetes bacterium</name>
    <dbReference type="NCBI Taxonomy" id="2030807"/>
    <lineage>
        <taxon>Bacteria</taxon>
        <taxon>Candidatus Aerophobota</taxon>
    </lineage>
</organism>
<feature type="domain" description="Thil AANH" evidence="3">
    <location>
        <begin position="13"/>
        <end position="71"/>
    </location>
</feature>
<accession>A0A523UYZ2</accession>
<dbReference type="GO" id="GO:0005524">
    <property type="term" value="F:ATP binding"/>
    <property type="evidence" value="ECO:0007669"/>
    <property type="project" value="UniProtKB-KW"/>
</dbReference>
<evidence type="ECO:0000313" key="6">
    <source>
        <dbReference type="Proteomes" id="UP000320679"/>
    </source>
</evidence>
<evidence type="ECO:0000259" key="4">
    <source>
        <dbReference type="Pfam" id="PF18297"/>
    </source>
</evidence>
<protein>
    <submittedName>
        <fullName evidence="5">tRNA 4-thiouridine(8) synthase ThiI</fullName>
    </submittedName>
</protein>
<dbReference type="EMBL" id="SOJK01000076">
    <property type="protein sequence ID" value="TET47754.1"/>
    <property type="molecule type" value="Genomic_DNA"/>
</dbReference>
<comment type="caution">
    <text evidence="5">The sequence shown here is derived from an EMBL/GenBank/DDBJ whole genome shotgun (WGS) entry which is preliminary data.</text>
</comment>
<dbReference type="Gene3D" id="3.40.50.620">
    <property type="entry name" value="HUPs"/>
    <property type="match status" value="1"/>
</dbReference>
<evidence type="ECO:0000259" key="3">
    <source>
        <dbReference type="Pfam" id="PF02568"/>
    </source>
</evidence>